<dbReference type="PANTHER" id="PTHR21549:SF1">
    <property type="entry name" value="COILED-COIL DOMAIN-CONTAINING PROTEIN 148"/>
    <property type="match status" value="1"/>
</dbReference>
<protein>
    <recommendedName>
        <fullName evidence="6">Coiled-coil domain-containing protein</fullName>
    </recommendedName>
</protein>
<dbReference type="EMBL" id="LJIJ01000458">
    <property type="protein sequence ID" value="ODM97266.1"/>
    <property type="molecule type" value="Genomic_DNA"/>
</dbReference>
<keyword evidence="5" id="KW-1185">Reference proteome</keyword>
<comment type="caution">
    <text evidence="4">The sequence shown here is derived from an EMBL/GenBank/DDBJ whole genome shotgun (WGS) entry which is preliminary data.</text>
</comment>
<evidence type="ECO:0000313" key="5">
    <source>
        <dbReference type="Proteomes" id="UP000094527"/>
    </source>
</evidence>
<dbReference type="Proteomes" id="UP000094527">
    <property type="component" value="Unassembled WGS sequence"/>
</dbReference>
<feature type="region of interest" description="Disordered" evidence="3">
    <location>
        <begin position="125"/>
        <end position="150"/>
    </location>
</feature>
<name>A0A1D2MW89_ORCCI</name>
<feature type="coiled-coil region" evidence="2">
    <location>
        <begin position="416"/>
        <end position="524"/>
    </location>
</feature>
<dbReference type="OrthoDB" id="448087at2759"/>
<accession>A0A1D2MW89</accession>
<feature type="compositionally biased region" description="Low complexity" evidence="3">
    <location>
        <begin position="129"/>
        <end position="148"/>
    </location>
</feature>
<evidence type="ECO:0008006" key="6">
    <source>
        <dbReference type="Google" id="ProtNLM"/>
    </source>
</evidence>
<dbReference type="OMA" id="QTAYARE"/>
<evidence type="ECO:0000313" key="4">
    <source>
        <dbReference type="EMBL" id="ODM97266.1"/>
    </source>
</evidence>
<sequence length="619" mass="72531">MKNIRTTKANLDDSFTAFGPTISSRNKTRPEAKFQKVVTSKILSQMRKDSHNISKDPRSFLEGLVQGQSSPVQLNTDSFASFLTCYSKDSSTDHHQAALENLERKCRQTKNRTLLLNLGSNPAIRRITTSNSDNDRSSSTSSSKLSSLFRGTDSNQNIDVTHILQEHSTDLNEPTDQVDTILQYFLDEIRVANVESISAWIGKQTKLNDTDLPFGQLECGLKMPTKDLEQYTSPALIEFIRSATDQFFLLDAEYHAKLEELMGKVTENFSELQSADWDVKDAAILYHLMNMFQSDSNKTGSHFSSEKLCTEVAIRIFPLYTREQVIAQKYRLKVKRALEEKRESIIKDWIRDKEKLMKKINGAWEDIQHQQQRRNELESEKRLQKEKCHYWMTKLEEIRLENQKKIRTIDVLMKPLEEQQKQKQLLQEKQERSRRYKQKHLVDKFRQMKIESLEAFQQRREEMDAAEEKEKRLRLVKNQVRVDLRKEAFEMKRTAAKELARKQAQEEEERLANLEKTKEKVEIDYHPSNVLNDTHTSLVRCHEIQSLLNLHENDETVKFFRERYSFSAETLWKDTRVRLESKLREAGLIDNSYARHVLLAMQPQPKPHLKSNIKFEPTD</sequence>
<keyword evidence="1 2" id="KW-0175">Coiled coil</keyword>
<gene>
    <name evidence="4" type="ORF">Ocin01_09415</name>
</gene>
<evidence type="ECO:0000256" key="3">
    <source>
        <dbReference type="SAM" id="MobiDB-lite"/>
    </source>
</evidence>
<dbReference type="AlphaFoldDB" id="A0A1D2MW89"/>
<organism evidence="4 5">
    <name type="scientific">Orchesella cincta</name>
    <name type="common">Springtail</name>
    <name type="synonym">Podura cincta</name>
    <dbReference type="NCBI Taxonomy" id="48709"/>
    <lineage>
        <taxon>Eukaryota</taxon>
        <taxon>Metazoa</taxon>
        <taxon>Ecdysozoa</taxon>
        <taxon>Arthropoda</taxon>
        <taxon>Hexapoda</taxon>
        <taxon>Collembola</taxon>
        <taxon>Entomobryomorpha</taxon>
        <taxon>Entomobryoidea</taxon>
        <taxon>Orchesellidae</taxon>
        <taxon>Orchesellinae</taxon>
        <taxon>Orchesella</taxon>
    </lineage>
</organism>
<reference evidence="4 5" key="1">
    <citation type="journal article" date="2016" name="Genome Biol. Evol.">
        <title>Gene Family Evolution Reflects Adaptation to Soil Environmental Stressors in the Genome of the Collembolan Orchesella cincta.</title>
        <authorList>
            <person name="Faddeeva-Vakhrusheva A."/>
            <person name="Derks M.F."/>
            <person name="Anvar S.Y."/>
            <person name="Agamennone V."/>
            <person name="Suring W."/>
            <person name="Smit S."/>
            <person name="van Straalen N.M."/>
            <person name="Roelofs D."/>
        </authorList>
    </citation>
    <scope>NUCLEOTIDE SEQUENCE [LARGE SCALE GENOMIC DNA]</scope>
    <source>
        <tissue evidence="4">Mixed pool</tissue>
    </source>
</reference>
<dbReference type="InterPro" id="IPR039902">
    <property type="entry name" value="CCDC148/CCDC112"/>
</dbReference>
<evidence type="ECO:0000256" key="2">
    <source>
        <dbReference type="SAM" id="Coils"/>
    </source>
</evidence>
<dbReference type="PANTHER" id="PTHR21549">
    <property type="entry name" value="MUTATED IN BLADDER CANCER 1"/>
    <property type="match status" value="1"/>
</dbReference>
<proteinExistence type="predicted"/>
<evidence type="ECO:0000256" key="1">
    <source>
        <dbReference type="ARBA" id="ARBA00023054"/>
    </source>
</evidence>